<protein>
    <submittedName>
        <fullName evidence="9">Multiple sugar transport system permease protein</fullName>
    </submittedName>
</protein>
<evidence type="ECO:0000256" key="1">
    <source>
        <dbReference type="ARBA" id="ARBA00004651"/>
    </source>
</evidence>
<feature type="domain" description="ABC transmembrane type-1" evidence="8">
    <location>
        <begin position="86"/>
        <end position="300"/>
    </location>
</feature>
<keyword evidence="3" id="KW-1003">Cell membrane</keyword>
<evidence type="ECO:0000256" key="7">
    <source>
        <dbReference type="RuleBase" id="RU363032"/>
    </source>
</evidence>
<evidence type="ECO:0000256" key="5">
    <source>
        <dbReference type="ARBA" id="ARBA00022989"/>
    </source>
</evidence>
<dbReference type="CDD" id="cd06261">
    <property type="entry name" value="TM_PBP2"/>
    <property type="match status" value="1"/>
</dbReference>
<keyword evidence="9" id="KW-0762">Sugar transport</keyword>
<evidence type="ECO:0000313" key="9">
    <source>
        <dbReference type="EMBL" id="MDQ0472055.1"/>
    </source>
</evidence>
<feature type="transmembrane region" description="Helical" evidence="7">
    <location>
        <begin position="123"/>
        <end position="140"/>
    </location>
</feature>
<keyword evidence="4 7" id="KW-0812">Transmembrane</keyword>
<proteinExistence type="inferred from homology"/>
<comment type="subcellular location">
    <subcellularLocation>
        <location evidence="1 7">Cell membrane</location>
        <topology evidence="1 7">Multi-pass membrane protein</topology>
    </subcellularLocation>
</comment>
<dbReference type="PANTHER" id="PTHR43005">
    <property type="entry name" value="BLR7065 PROTEIN"/>
    <property type="match status" value="1"/>
</dbReference>
<dbReference type="Pfam" id="PF00528">
    <property type="entry name" value="BPD_transp_1"/>
    <property type="match status" value="1"/>
</dbReference>
<dbReference type="InterPro" id="IPR000515">
    <property type="entry name" value="MetI-like"/>
</dbReference>
<dbReference type="InterPro" id="IPR035906">
    <property type="entry name" value="MetI-like_sf"/>
</dbReference>
<dbReference type="PROSITE" id="PS50928">
    <property type="entry name" value="ABC_TM1"/>
    <property type="match status" value="1"/>
</dbReference>
<evidence type="ECO:0000259" key="8">
    <source>
        <dbReference type="PROSITE" id="PS50928"/>
    </source>
</evidence>
<dbReference type="Proteomes" id="UP001242480">
    <property type="component" value="Unassembled WGS sequence"/>
</dbReference>
<keyword evidence="2 7" id="KW-0813">Transport</keyword>
<reference evidence="9 10" key="1">
    <citation type="submission" date="2023-07" db="EMBL/GenBank/DDBJ databases">
        <title>Genomic Encyclopedia of Type Strains, Phase IV (KMG-IV): sequencing the most valuable type-strain genomes for metagenomic binning, comparative biology and taxonomic classification.</title>
        <authorList>
            <person name="Goeker M."/>
        </authorList>
    </citation>
    <scope>NUCLEOTIDE SEQUENCE [LARGE SCALE GENOMIC DNA]</scope>
    <source>
        <strain evidence="9 10">DSM 19619</strain>
    </source>
</reference>
<dbReference type="RefSeq" id="WP_307278252.1">
    <property type="nucleotide sequence ID" value="NZ_JAUSVX010000011.1"/>
</dbReference>
<comment type="caution">
    <text evidence="9">The sequence shown here is derived from an EMBL/GenBank/DDBJ whole genome shotgun (WGS) entry which is preliminary data.</text>
</comment>
<evidence type="ECO:0000256" key="2">
    <source>
        <dbReference type="ARBA" id="ARBA00022448"/>
    </source>
</evidence>
<feature type="transmembrane region" description="Helical" evidence="7">
    <location>
        <begin position="219"/>
        <end position="244"/>
    </location>
</feature>
<evidence type="ECO:0000256" key="4">
    <source>
        <dbReference type="ARBA" id="ARBA00022692"/>
    </source>
</evidence>
<feature type="transmembrane region" description="Helical" evidence="7">
    <location>
        <begin position="90"/>
        <end position="111"/>
    </location>
</feature>
<evidence type="ECO:0000256" key="6">
    <source>
        <dbReference type="ARBA" id="ARBA00023136"/>
    </source>
</evidence>
<sequence>MTSDSAHFAVTKGAGGRRRSNFNVAPWLCLLPALALIGLVLFAPLALGVFQAFIGSTPDDPFSPGGFVGLANFQALIADGGFARVAGNTLFWTLTTLLIQSTLGLILALALHGKSRLLKCLQPILFLPWAIPSILVGLFWEELFNPGTSVLPGLLVSAGLLRQPSDMLAEPAVAIWGPIVAYVWIGVPFFAITCLAALQTIPQELYEAKELDGASAWEQFCSITLPLIAPMFLTAILLRTAWIANFGDLIWVMTQGGPAGATQIVPTYIYTKAFVELDEGGAAAAALVQVFVLLAYSIVILRFRRKLGRLG</sequence>
<keyword evidence="10" id="KW-1185">Reference proteome</keyword>
<evidence type="ECO:0000256" key="3">
    <source>
        <dbReference type="ARBA" id="ARBA00022475"/>
    </source>
</evidence>
<dbReference type="EMBL" id="JAUSVX010000011">
    <property type="protein sequence ID" value="MDQ0472055.1"/>
    <property type="molecule type" value="Genomic_DNA"/>
</dbReference>
<keyword evidence="5 7" id="KW-1133">Transmembrane helix</keyword>
<evidence type="ECO:0000313" key="10">
    <source>
        <dbReference type="Proteomes" id="UP001242480"/>
    </source>
</evidence>
<feature type="transmembrane region" description="Helical" evidence="7">
    <location>
        <begin position="175"/>
        <end position="198"/>
    </location>
</feature>
<keyword evidence="6 7" id="KW-0472">Membrane</keyword>
<name>A0ABU0JCP6_9HYPH</name>
<feature type="transmembrane region" description="Helical" evidence="7">
    <location>
        <begin position="282"/>
        <end position="303"/>
    </location>
</feature>
<gene>
    <name evidence="9" type="ORF">QO011_005084</name>
</gene>
<accession>A0ABU0JCP6</accession>
<dbReference type="PANTHER" id="PTHR43005:SF1">
    <property type="entry name" value="SPERMIDINE_PUTRESCINE TRANSPORT SYSTEM PERMEASE PROTEIN"/>
    <property type="match status" value="1"/>
</dbReference>
<organism evidence="9 10">
    <name type="scientific">Labrys wisconsinensis</name>
    <dbReference type="NCBI Taxonomy" id="425677"/>
    <lineage>
        <taxon>Bacteria</taxon>
        <taxon>Pseudomonadati</taxon>
        <taxon>Pseudomonadota</taxon>
        <taxon>Alphaproteobacteria</taxon>
        <taxon>Hyphomicrobiales</taxon>
        <taxon>Xanthobacteraceae</taxon>
        <taxon>Labrys</taxon>
    </lineage>
</organism>
<dbReference type="SUPFAM" id="SSF161098">
    <property type="entry name" value="MetI-like"/>
    <property type="match status" value="1"/>
</dbReference>
<dbReference type="Gene3D" id="1.10.3720.10">
    <property type="entry name" value="MetI-like"/>
    <property type="match status" value="1"/>
</dbReference>
<feature type="transmembrane region" description="Helical" evidence="7">
    <location>
        <begin position="27"/>
        <end position="54"/>
    </location>
</feature>
<comment type="similarity">
    <text evidence="7">Belongs to the binding-protein-dependent transport system permease family.</text>
</comment>